<feature type="region of interest" description="Disordered" evidence="1">
    <location>
        <begin position="49"/>
        <end position="98"/>
    </location>
</feature>
<dbReference type="InterPro" id="IPR029052">
    <property type="entry name" value="Metallo-depent_PP-like"/>
</dbReference>
<dbReference type="Proteomes" id="UP001303889">
    <property type="component" value="Unassembled WGS sequence"/>
</dbReference>
<gene>
    <name evidence="3" type="ORF">C8A05DRAFT_19164</name>
</gene>
<feature type="region of interest" description="Disordered" evidence="1">
    <location>
        <begin position="361"/>
        <end position="422"/>
    </location>
</feature>
<feature type="compositionally biased region" description="Basic and acidic residues" evidence="1">
    <location>
        <begin position="69"/>
        <end position="79"/>
    </location>
</feature>
<evidence type="ECO:0000256" key="1">
    <source>
        <dbReference type="SAM" id="MobiDB-lite"/>
    </source>
</evidence>
<dbReference type="Pfam" id="PF00149">
    <property type="entry name" value="Metallophos"/>
    <property type="match status" value="1"/>
</dbReference>
<sequence length="422" mass="45281">MAQFLPSSNRRRPRRHVLAPALGGIATLLTVLTLCVFASHLPALQRATSGARPLSGGTAGRPRVVTPRDAVEPAPEPHHASLLPPTPPPPPAATAHEGRSELEVILSIIDEQIKQAESWPDHMEYGANKHPPFKDDPPMLVADLPKKYIPSYSPPTAAQGEEPVDGASKTSARRLVIVGDVHGYLVPLKALLRKVGFDNKNGDHLILAGDIVTKGPDSKGVVKLAMDLGASAVRGNQDDRVLAAAGELRRLSADDESRLGQELADAEDGNFVDTAVDDGKVDAETRRRDHARKVARSLSRAQLAWLKSHPIILRVSHMPTGGTAPWDASTLVVVHGGLVPGVRLEKQDAWAVMNMRSLVYPGKGKRKGKGRGKKHHTQSELTHTDDERAAHTTPGADDATIAPESVAVPVDGRKGEPWSHAW</sequence>
<dbReference type="InterPro" id="IPR004843">
    <property type="entry name" value="Calcineurin-like_PHP"/>
</dbReference>
<dbReference type="GO" id="GO:0000298">
    <property type="term" value="F:endopolyphosphatase activity"/>
    <property type="evidence" value="ECO:0007669"/>
    <property type="project" value="TreeGrafter"/>
</dbReference>
<dbReference type="InterPro" id="IPR050126">
    <property type="entry name" value="Ap4A_hydrolase"/>
</dbReference>
<feature type="compositionally biased region" description="Basic and acidic residues" evidence="1">
    <location>
        <begin position="411"/>
        <end position="422"/>
    </location>
</feature>
<feature type="compositionally biased region" description="Basic residues" evidence="1">
    <location>
        <begin position="363"/>
        <end position="376"/>
    </location>
</feature>
<reference evidence="3" key="2">
    <citation type="submission" date="2023-05" db="EMBL/GenBank/DDBJ databases">
        <authorList>
            <consortium name="Lawrence Berkeley National Laboratory"/>
            <person name="Steindorff A."/>
            <person name="Hensen N."/>
            <person name="Bonometti L."/>
            <person name="Westerberg I."/>
            <person name="Brannstrom I.O."/>
            <person name="Guillou S."/>
            <person name="Cros-Aarteil S."/>
            <person name="Calhoun S."/>
            <person name="Haridas S."/>
            <person name="Kuo A."/>
            <person name="Mondo S."/>
            <person name="Pangilinan J."/>
            <person name="Riley R."/>
            <person name="Labutti K."/>
            <person name="Andreopoulos B."/>
            <person name="Lipzen A."/>
            <person name="Chen C."/>
            <person name="Yanf M."/>
            <person name="Daum C."/>
            <person name="Ng V."/>
            <person name="Clum A."/>
            <person name="Ohm R."/>
            <person name="Martin F."/>
            <person name="Silar P."/>
            <person name="Natvig D."/>
            <person name="Lalanne C."/>
            <person name="Gautier V."/>
            <person name="Ament-Velasquez S.L."/>
            <person name="Kruys A."/>
            <person name="Hutchinson M.I."/>
            <person name="Powell A.J."/>
            <person name="Barry K."/>
            <person name="Miller A.N."/>
            <person name="Grigoriev I.V."/>
            <person name="Debuchy R."/>
            <person name="Gladieux P."/>
            <person name="Thoren M.H."/>
            <person name="Johannesson H."/>
        </authorList>
    </citation>
    <scope>NUCLEOTIDE SEQUENCE</scope>
    <source>
        <strain evidence="3">CBS 103.79</strain>
    </source>
</reference>
<feature type="domain" description="Calcineurin-like phosphoesterase" evidence="2">
    <location>
        <begin position="174"/>
        <end position="325"/>
    </location>
</feature>
<dbReference type="GO" id="GO:0005737">
    <property type="term" value="C:cytoplasm"/>
    <property type="evidence" value="ECO:0007669"/>
    <property type="project" value="TreeGrafter"/>
</dbReference>
<dbReference type="GO" id="GO:0006798">
    <property type="term" value="P:polyphosphate catabolic process"/>
    <property type="evidence" value="ECO:0007669"/>
    <property type="project" value="TreeGrafter"/>
</dbReference>
<dbReference type="AlphaFoldDB" id="A0AAN6RPN9"/>
<dbReference type="EMBL" id="MU855981">
    <property type="protein sequence ID" value="KAK3898204.1"/>
    <property type="molecule type" value="Genomic_DNA"/>
</dbReference>
<dbReference type="PANTHER" id="PTHR42850:SF4">
    <property type="entry name" value="ZINC-DEPENDENT ENDOPOLYPHOSPHATASE"/>
    <property type="match status" value="1"/>
</dbReference>
<dbReference type="GO" id="GO:0016791">
    <property type="term" value="F:phosphatase activity"/>
    <property type="evidence" value="ECO:0007669"/>
    <property type="project" value="TreeGrafter"/>
</dbReference>
<accession>A0AAN6RPN9</accession>
<name>A0AAN6RPN9_9PEZI</name>
<dbReference type="PANTHER" id="PTHR42850">
    <property type="entry name" value="METALLOPHOSPHOESTERASE"/>
    <property type="match status" value="1"/>
</dbReference>
<protein>
    <submittedName>
        <fullName evidence="3">Metallo-dependent phosphatase-like protein</fullName>
    </submittedName>
</protein>
<dbReference type="SUPFAM" id="SSF56300">
    <property type="entry name" value="Metallo-dependent phosphatases"/>
    <property type="match status" value="1"/>
</dbReference>
<proteinExistence type="predicted"/>
<comment type="caution">
    <text evidence="3">The sequence shown here is derived from an EMBL/GenBank/DDBJ whole genome shotgun (WGS) entry which is preliminary data.</text>
</comment>
<reference evidence="3" key="1">
    <citation type="journal article" date="2023" name="Mol. Phylogenet. Evol.">
        <title>Genome-scale phylogeny and comparative genomics of the fungal order Sordariales.</title>
        <authorList>
            <person name="Hensen N."/>
            <person name="Bonometti L."/>
            <person name="Westerberg I."/>
            <person name="Brannstrom I.O."/>
            <person name="Guillou S."/>
            <person name="Cros-Aarteil S."/>
            <person name="Calhoun S."/>
            <person name="Haridas S."/>
            <person name="Kuo A."/>
            <person name="Mondo S."/>
            <person name="Pangilinan J."/>
            <person name="Riley R."/>
            <person name="LaButti K."/>
            <person name="Andreopoulos B."/>
            <person name="Lipzen A."/>
            <person name="Chen C."/>
            <person name="Yan M."/>
            <person name="Daum C."/>
            <person name="Ng V."/>
            <person name="Clum A."/>
            <person name="Steindorff A."/>
            <person name="Ohm R.A."/>
            <person name="Martin F."/>
            <person name="Silar P."/>
            <person name="Natvig D.O."/>
            <person name="Lalanne C."/>
            <person name="Gautier V."/>
            <person name="Ament-Velasquez S.L."/>
            <person name="Kruys A."/>
            <person name="Hutchinson M.I."/>
            <person name="Powell A.J."/>
            <person name="Barry K."/>
            <person name="Miller A.N."/>
            <person name="Grigoriev I.V."/>
            <person name="Debuchy R."/>
            <person name="Gladieux P."/>
            <person name="Hiltunen Thoren M."/>
            <person name="Johannesson H."/>
        </authorList>
    </citation>
    <scope>NUCLEOTIDE SEQUENCE</scope>
    <source>
        <strain evidence="3">CBS 103.79</strain>
    </source>
</reference>
<dbReference type="Gene3D" id="3.60.21.10">
    <property type="match status" value="1"/>
</dbReference>
<evidence type="ECO:0000313" key="3">
    <source>
        <dbReference type="EMBL" id="KAK3898204.1"/>
    </source>
</evidence>
<evidence type="ECO:0000259" key="2">
    <source>
        <dbReference type="Pfam" id="PF00149"/>
    </source>
</evidence>
<keyword evidence="4" id="KW-1185">Reference proteome</keyword>
<evidence type="ECO:0000313" key="4">
    <source>
        <dbReference type="Proteomes" id="UP001303889"/>
    </source>
</evidence>
<organism evidence="3 4">
    <name type="scientific">Staphylotrichum tortipilum</name>
    <dbReference type="NCBI Taxonomy" id="2831512"/>
    <lineage>
        <taxon>Eukaryota</taxon>
        <taxon>Fungi</taxon>
        <taxon>Dikarya</taxon>
        <taxon>Ascomycota</taxon>
        <taxon>Pezizomycotina</taxon>
        <taxon>Sordariomycetes</taxon>
        <taxon>Sordariomycetidae</taxon>
        <taxon>Sordariales</taxon>
        <taxon>Chaetomiaceae</taxon>
        <taxon>Staphylotrichum</taxon>
    </lineage>
</organism>